<dbReference type="RefSeq" id="WP_190849994.1">
    <property type="nucleotide sequence ID" value="NZ_AP023440.1"/>
</dbReference>
<organism evidence="2 3">
    <name type="scientific">Streptomyces aurantiacus</name>
    <dbReference type="NCBI Taxonomy" id="47760"/>
    <lineage>
        <taxon>Bacteria</taxon>
        <taxon>Bacillati</taxon>
        <taxon>Actinomycetota</taxon>
        <taxon>Actinomycetes</taxon>
        <taxon>Kitasatosporales</taxon>
        <taxon>Streptomycetaceae</taxon>
        <taxon>Streptomyces</taxon>
        <taxon>Streptomyces aurantiacus group</taxon>
    </lineage>
</organism>
<gene>
    <name evidence="2" type="ORF">GCM10017557_19790</name>
</gene>
<dbReference type="Pfam" id="PF12770">
    <property type="entry name" value="CHAT"/>
    <property type="match status" value="1"/>
</dbReference>
<accession>A0A7G1NZP8</accession>
<evidence type="ECO:0000313" key="2">
    <source>
        <dbReference type="EMBL" id="BCL27120.1"/>
    </source>
</evidence>
<proteinExistence type="predicted"/>
<dbReference type="KEGG" id="sgm:GCM10017557_19790"/>
<name>A0A7G1NZP8_9ACTN</name>
<dbReference type="InterPro" id="IPR024983">
    <property type="entry name" value="CHAT_dom"/>
</dbReference>
<protein>
    <recommendedName>
        <fullName evidence="1">CHAT domain-containing protein</fullName>
    </recommendedName>
</protein>
<evidence type="ECO:0000313" key="3">
    <source>
        <dbReference type="Proteomes" id="UP000516444"/>
    </source>
</evidence>
<keyword evidence="3" id="KW-1185">Reference proteome</keyword>
<reference evidence="2 3" key="1">
    <citation type="journal article" date="2014" name="Int. J. Syst. Evol. Microbiol.">
        <title>Complete genome sequence of Corynebacterium casei LMG S-19264T (=DSM 44701T), isolated from a smear-ripened cheese.</title>
        <authorList>
            <consortium name="US DOE Joint Genome Institute (JGI-PGF)"/>
            <person name="Walter F."/>
            <person name="Albersmeier A."/>
            <person name="Kalinowski J."/>
            <person name="Ruckert C."/>
        </authorList>
    </citation>
    <scope>NUCLEOTIDE SEQUENCE [LARGE SCALE GENOMIC DNA]</scope>
    <source>
        <strain evidence="2 3">JCM 4677</strain>
    </source>
</reference>
<dbReference type="EMBL" id="AP023440">
    <property type="protein sequence ID" value="BCL27120.1"/>
    <property type="molecule type" value="Genomic_DNA"/>
</dbReference>
<dbReference type="Proteomes" id="UP000516444">
    <property type="component" value="Chromosome"/>
</dbReference>
<sequence>MPESPYRLELAESLTEQAARLLSLGRHVDALQASVEACATYESLMVDDGPRSFGQVKSAAKSFTIQVLIRAELTGVRSTRTYARQALDAWNRVVLPGSSQTSPVDEARFLHVIGALHVLLDESGDAARRAAAAIRRLPSSRSRGAVVSELRLAGRASTTLAVALSRDSARSEAVQAAEDAVDYFRQAGSAWSQGGQDGDERPVPEDEAAAVKALARLRTEEGYGSISSSLVLPGVRSTVEEISDRADVSGVTHEDSVRLHRHLAHEQPDPSSLLSLLNALSIDVAKRSRTDGPAALGPRLAEVLNIAQRLLQLDSPSSHAHVVRTLVELCDVFLEGLDGPQREANLDHCTALLELAVTSMTGPQGALSRAALQVRLAFVLLTRFSERSSSSDLEHAISVLRDVAVRAHEEPESRQAAVSLLARALLLHYNRTADAEVLNEAIAVGVEAARSADPSDAMMNTALSNLSASLLQRYERFGSQEDLNAAVDLARRSLNAAGPESAGRVQALVQLSTLLRVYYRDVGHREALDESIDTARRALAEQSSSADNLGDAAALLAGLLQIRHEDYGAPDDTSDLDEAVHLCEAALASADGSRQGVLLGQLARVLLQRSAGASRAEDIQRAVDASRGALERIPPGNSSDRVVVLTLLSAGLVATFRHFGDLHSLDSAVEAAEEAAAESVQDRAARVSALGVLVNALLTRAAAEGHTSASRVRMDLDRATAACHAALRIVPKDHPAQQAFLKAQDRTADLRVRQERESGVDWQALVLEYEQTGSAAAYAEAVVILGGAVADEASLPVDRLRAAERWGRLATQAGDHREALTAYTRAITLLRLVLLSSPGRQPWPDEAGYGDIVGSLVNDAAASALSAGQPEQAAVLLEGGRAALFAHSPGPDQAWERIRSVRPELAERLEAVSRRVADPGTSQTERRHLGSEWDNCVQRIRELPGLKRLLALPEMADLTAQAHEGPLVMVNVSRHRCDALVVTEHGVHTVPLPLMRYEDLVENLARFQSVLNPAYAPLSDSLSGEETLIGVLDWLWAAVAEPVLSSLGLPPALSQDTRPPRVWWMPTGPLSLLPVHAAQARKARRQHVAADGSSLSAFERVCSSYATTIGALAAAREGVAVEDSSQLRGLVIAPDGSTRVAALAHVAREASHVAGYIGRSRVLSGDAATMDAVKALLPQASLLHFACHGTVNSGFPRTGGVELANGFLSTTSLREARSEQHQFIFVSACHSSTRDPASGLFGMDAHPAWEPVNLPAALHLAGYRHALGTLWEVQDRTHADVAEYFYKALGVRGRVDPDLSAQALWQALRRVRDRYPHIPSLWAAHIHLGP</sequence>
<feature type="domain" description="CHAT" evidence="1">
    <location>
        <begin position="1032"/>
        <end position="1329"/>
    </location>
</feature>
<evidence type="ECO:0000259" key="1">
    <source>
        <dbReference type="Pfam" id="PF12770"/>
    </source>
</evidence>